<feature type="transmembrane region" description="Helical" evidence="7">
    <location>
        <begin position="395"/>
        <end position="414"/>
    </location>
</feature>
<dbReference type="GO" id="GO:0022857">
    <property type="term" value="F:transmembrane transporter activity"/>
    <property type="evidence" value="ECO:0007669"/>
    <property type="project" value="InterPro"/>
</dbReference>
<evidence type="ECO:0000256" key="5">
    <source>
        <dbReference type="ARBA" id="ARBA00022989"/>
    </source>
</evidence>
<sequence length="619" mass="68756">MLFFHRKFFPFFITQFLGAFNDNLFKNAMLIFFAMHIQSEKTLSVYTNLSAGLFILPMFLCSAWSGLLAERIEKRRLILWVKGLEVFIMLLGIAAFCWAQKGLMMLVLCLLGLQSTFFGPVKYGILPERLLASELMLGNGIVEAGTFLAILTGTLLGAALMGAQAQSALIVVMLMSAGGGLIAAYFIPKSVQNPKIMSLPPWQPWQQTRQLLQETVQKPTLFYAILAISWFWLLGGGLLTQIPQYARDILGGNAAVMTYLLVLFSVGVGAGSLAVGKWSRGRIDMNWVSIGALLLCLGLGGLVALSTPAKISGQTLTQLMCTLSFWGTSAAFLLIAFAGGIYVVPLYALIQQRAPVGYKSQMIAANNILNALFLVAVSICALVVLGVFNGSLQDFFCLLFAAHALVSLVIVYYFPDALIRAIARGFMKLCYRFEVRTQENLRFYEQQPVIFVANHVSYIDPIAIVASLPKIPRFVMYYKIFNVPVLNWFFKSVRAIPIAGRHEDAHYFQQSFEQVHHNLQTNEWVGIFPEGRLSSDGKIAPFKRGVALMLAKDPVTVIPIHVDNLWGSFFSRKYGLCRRFPRTFRRKVVITIGKALPANAYSADELERAVCLLAPTQNE</sequence>
<proteinExistence type="predicted"/>
<keyword evidence="5 7" id="KW-1133">Transmembrane helix</keyword>
<gene>
    <name evidence="9" type="ordered locus">DNO_0003</name>
</gene>
<evidence type="ECO:0000313" key="10">
    <source>
        <dbReference type="Proteomes" id="UP000000248"/>
    </source>
</evidence>
<feature type="transmembrane region" description="Helical" evidence="7">
    <location>
        <begin position="325"/>
        <end position="350"/>
    </location>
</feature>
<evidence type="ECO:0000256" key="1">
    <source>
        <dbReference type="ARBA" id="ARBA00004651"/>
    </source>
</evidence>
<dbReference type="CDD" id="cd06173">
    <property type="entry name" value="MFS_MefA_like"/>
    <property type="match status" value="1"/>
</dbReference>
<dbReference type="HOGENOM" id="CLU_029603_0_0_6"/>
<dbReference type="SUPFAM" id="SSF69593">
    <property type="entry name" value="Glycerol-3-phosphate (1)-acyltransferase"/>
    <property type="match status" value="1"/>
</dbReference>
<dbReference type="GO" id="GO:0016746">
    <property type="term" value="F:acyltransferase activity"/>
    <property type="evidence" value="ECO:0007669"/>
    <property type="project" value="UniProtKB-KW"/>
</dbReference>
<feature type="transmembrane region" description="Helical" evidence="7">
    <location>
        <begin position="45"/>
        <end position="65"/>
    </location>
</feature>
<keyword evidence="3" id="KW-1003">Cell membrane</keyword>
<keyword evidence="9" id="KW-0808">Transferase</keyword>
<dbReference type="PANTHER" id="PTHR43266:SF2">
    <property type="entry name" value="MAJOR FACILITATOR SUPERFAMILY (MFS) PROFILE DOMAIN-CONTAINING PROTEIN"/>
    <property type="match status" value="1"/>
</dbReference>
<keyword evidence="9" id="KW-0012">Acyltransferase</keyword>
<dbReference type="Gene3D" id="1.20.1250.20">
    <property type="entry name" value="MFS general substrate transporter like domains"/>
    <property type="match status" value="1"/>
</dbReference>
<evidence type="ECO:0000259" key="8">
    <source>
        <dbReference type="SMART" id="SM00563"/>
    </source>
</evidence>
<dbReference type="KEGG" id="dno:DNO_0003"/>
<dbReference type="OrthoDB" id="9803968at2"/>
<dbReference type="CDD" id="cd07989">
    <property type="entry name" value="LPLAT_AGPAT-like"/>
    <property type="match status" value="1"/>
</dbReference>
<dbReference type="InterPro" id="IPR036259">
    <property type="entry name" value="MFS_trans_sf"/>
</dbReference>
<dbReference type="InterPro" id="IPR002123">
    <property type="entry name" value="Plipid/glycerol_acylTrfase"/>
</dbReference>
<name>A5EX09_DICNV</name>
<accession>A5EX09</accession>
<keyword evidence="6 7" id="KW-0472">Membrane</keyword>
<evidence type="ECO:0000313" key="9">
    <source>
        <dbReference type="EMBL" id="ABQ14083.1"/>
    </source>
</evidence>
<dbReference type="eggNOG" id="COG0204">
    <property type="taxonomic scope" value="Bacteria"/>
</dbReference>
<protein>
    <submittedName>
        <fullName evidence="9">Acyltransferase domain protein</fullName>
    </submittedName>
</protein>
<evidence type="ECO:0000256" key="7">
    <source>
        <dbReference type="SAM" id="Phobius"/>
    </source>
</evidence>
<dbReference type="RefSeq" id="WP_011927764.1">
    <property type="nucleotide sequence ID" value="NC_009446.1"/>
</dbReference>
<dbReference type="GO" id="GO:0005886">
    <property type="term" value="C:plasma membrane"/>
    <property type="evidence" value="ECO:0007669"/>
    <property type="project" value="UniProtKB-SubCell"/>
</dbReference>
<dbReference type="STRING" id="246195.DNO_0003"/>
<dbReference type="eggNOG" id="COG2814">
    <property type="taxonomic scope" value="Bacteria"/>
</dbReference>
<feature type="transmembrane region" description="Helical" evidence="7">
    <location>
        <begin position="102"/>
        <end position="121"/>
    </location>
</feature>
<comment type="subcellular location">
    <subcellularLocation>
        <location evidence="1">Cell membrane</location>
        <topology evidence="1">Multi-pass membrane protein</topology>
    </subcellularLocation>
</comment>
<keyword evidence="4 7" id="KW-0812">Transmembrane</keyword>
<evidence type="ECO:0000256" key="2">
    <source>
        <dbReference type="ARBA" id="ARBA00022448"/>
    </source>
</evidence>
<dbReference type="EMBL" id="CP000513">
    <property type="protein sequence ID" value="ABQ14083.1"/>
    <property type="molecule type" value="Genomic_DNA"/>
</dbReference>
<dbReference type="PANTHER" id="PTHR43266">
    <property type="entry name" value="MACROLIDE-EFFLUX PROTEIN"/>
    <property type="match status" value="1"/>
</dbReference>
<dbReference type="SUPFAM" id="SSF103473">
    <property type="entry name" value="MFS general substrate transporter"/>
    <property type="match status" value="1"/>
</dbReference>
<feature type="domain" description="Phospholipid/glycerol acyltransferase" evidence="8">
    <location>
        <begin position="449"/>
        <end position="565"/>
    </location>
</feature>
<evidence type="ECO:0000256" key="6">
    <source>
        <dbReference type="ARBA" id="ARBA00023136"/>
    </source>
</evidence>
<feature type="transmembrane region" description="Helical" evidence="7">
    <location>
        <begin position="167"/>
        <end position="187"/>
    </location>
</feature>
<dbReference type="SMART" id="SM00563">
    <property type="entry name" value="PlsC"/>
    <property type="match status" value="1"/>
</dbReference>
<feature type="transmembrane region" description="Helical" evidence="7">
    <location>
        <begin position="371"/>
        <end position="389"/>
    </location>
</feature>
<feature type="transmembrane region" description="Helical" evidence="7">
    <location>
        <begin position="141"/>
        <end position="161"/>
    </location>
</feature>
<dbReference type="AlphaFoldDB" id="A5EX09"/>
<reference evidence="9 10" key="1">
    <citation type="journal article" date="2007" name="Nat. Biotechnol.">
        <title>Genome sequence and identification of candidate vaccine antigens from the animal pathogen Dichelobacter nodosus.</title>
        <authorList>
            <person name="Myers G.S."/>
            <person name="Parker D."/>
            <person name="Al-Hasani K."/>
            <person name="Kennan R.M."/>
            <person name="Seemann T."/>
            <person name="Ren Q."/>
            <person name="Badger J.H."/>
            <person name="Selengut J.D."/>
            <person name="Deboy R.T."/>
            <person name="Tettelin H."/>
            <person name="Boyce J.D."/>
            <person name="McCarl V.P."/>
            <person name="Han X."/>
            <person name="Nelson W.C."/>
            <person name="Madupu R."/>
            <person name="Mohamoud Y."/>
            <person name="Holley T."/>
            <person name="Fedorova N."/>
            <person name="Khouri H."/>
            <person name="Bottomley S.P."/>
            <person name="Whittington R.J."/>
            <person name="Adler B."/>
            <person name="Songer J.G."/>
            <person name="Rood J.I."/>
            <person name="Paulsen I.T."/>
        </authorList>
    </citation>
    <scope>NUCLEOTIDE SEQUENCE [LARGE SCALE GENOMIC DNA]</scope>
    <source>
        <strain evidence="9 10">VCS1703A</strain>
    </source>
</reference>
<dbReference type="Proteomes" id="UP000000248">
    <property type="component" value="Chromosome"/>
</dbReference>
<keyword evidence="10" id="KW-1185">Reference proteome</keyword>
<evidence type="ECO:0000256" key="3">
    <source>
        <dbReference type="ARBA" id="ARBA00022475"/>
    </source>
</evidence>
<keyword evidence="2" id="KW-0813">Transport</keyword>
<dbReference type="Pfam" id="PF07690">
    <property type="entry name" value="MFS_1"/>
    <property type="match status" value="1"/>
</dbReference>
<evidence type="ECO:0000256" key="4">
    <source>
        <dbReference type="ARBA" id="ARBA00022692"/>
    </source>
</evidence>
<dbReference type="Pfam" id="PF01553">
    <property type="entry name" value="Acyltransferase"/>
    <property type="match status" value="1"/>
</dbReference>
<feature type="transmembrane region" description="Helical" evidence="7">
    <location>
        <begin position="221"/>
        <end position="242"/>
    </location>
</feature>
<feature type="transmembrane region" description="Helical" evidence="7">
    <location>
        <begin position="77"/>
        <end position="96"/>
    </location>
</feature>
<feature type="transmembrane region" description="Helical" evidence="7">
    <location>
        <begin position="287"/>
        <end position="305"/>
    </location>
</feature>
<organism evidence="9 10">
    <name type="scientific">Dichelobacter nodosus (strain VCS1703A)</name>
    <dbReference type="NCBI Taxonomy" id="246195"/>
    <lineage>
        <taxon>Bacteria</taxon>
        <taxon>Pseudomonadati</taxon>
        <taxon>Pseudomonadota</taxon>
        <taxon>Gammaproteobacteria</taxon>
        <taxon>Cardiobacteriales</taxon>
        <taxon>Cardiobacteriaceae</taxon>
        <taxon>Dichelobacter</taxon>
    </lineage>
</organism>
<dbReference type="InterPro" id="IPR011701">
    <property type="entry name" value="MFS"/>
</dbReference>
<feature type="transmembrane region" description="Helical" evidence="7">
    <location>
        <begin position="254"/>
        <end position="275"/>
    </location>
</feature>